<feature type="signal peptide" evidence="1">
    <location>
        <begin position="1"/>
        <end position="20"/>
    </location>
</feature>
<protein>
    <submittedName>
        <fullName evidence="2">Uncharacterized protein</fullName>
    </submittedName>
</protein>
<evidence type="ECO:0000256" key="1">
    <source>
        <dbReference type="SAM" id="SignalP"/>
    </source>
</evidence>
<feature type="chain" id="PRO_5044013005" evidence="1">
    <location>
        <begin position="21"/>
        <end position="198"/>
    </location>
</feature>
<sequence length="198" mass="20712">MFKLTSSTLVTAFFLASAMASPFTLNTRTTSACAGFGPDAMDNVKGNFIMVADDGSTGRINSLALDNSSISSAIKVLGPMSTHPNVRFATSFELQDGTLVPVGASAGAVARPVDAGSLVTFVNERSRPAPIYCAVPQHDDHNTVLLAVNGDTESFAVCPEEGKSTTKTNLVYQPQANGAGYIYGQCQRVNVRVVALSS</sequence>
<reference evidence="2 3" key="1">
    <citation type="submission" date="2022-09" db="EMBL/GenBank/DDBJ databases">
        <authorList>
            <person name="Palmer J.M."/>
        </authorList>
    </citation>
    <scope>NUCLEOTIDE SEQUENCE [LARGE SCALE GENOMIC DNA]</scope>
    <source>
        <strain evidence="2 3">DSM 7382</strain>
    </source>
</reference>
<organism evidence="2 3">
    <name type="scientific">Cerrena zonata</name>
    <dbReference type="NCBI Taxonomy" id="2478898"/>
    <lineage>
        <taxon>Eukaryota</taxon>
        <taxon>Fungi</taxon>
        <taxon>Dikarya</taxon>
        <taxon>Basidiomycota</taxon>
        <taxon>Agaricomycotina</taxon>
        <taxon>Agaricomycetes</taxon>
        <taxon>Polyporales</taxon>
        <taxon>Cerrenaceae</taxon>
        <taxon>Cerrena</taxon>
    </lineage>
</organism>
<accession>A0AAW0GZW9</accession>
<evidence type="ECO:0000313" key="2">
    <source>
        <dbReference type="EMBL" id="KAK7696387.1"/>
    </source>
</evidence>
<comment type="caution">
    <text evidence="2">The sequence shown here is derived from an EMBL/GenBank/DDBJ whole genome shotgun (WGS) entry which is preliminary data.</text>
</comment>
<dbReference type="AlphaFoldDB" id="A0AAW0GZW9"/>
<dbReference type="EMBL" id="JASBNA010000001">
    <property type="protein sequence ID" value="KAK7696387.1"/>
    <property type="molecule type" value="Genomic_DNA"/>
</dbReference>
<proteinExistence type="predicted"/>
<gene>
    <name evidence="2" type="ORF">QCA50_001041</name>
</gene>
<keyword evidence="3" id="KW-1185">Reference proteome</keyword>
<evidence type="ECO:0000313" key="3">
    <source>
        <dbReference type="Proteomes" id="UP001385951"/>
    </source>
</evidence>
<name>A0AAW0GZW9_9APHY</name>
<dbReference type="Proteomes" id="UP001385951">
    <property type="component" value="Unassembled WGS sequence"/>
</dbReference>
<keyword evidence="1" id="KW-0732">Signal</keyword>